<organism evidence="1 2">
    <name type="scientific">Pontibacillus marinus BH030004 = DSM 16465</name>
    <dbReference type="NCBI Taxonomy" id="1385511"/>
    <lineage>
        <taxon>Bacteria</taxon>
        <taxon>Bacillati</taxon>
        <taxon>Bacillota</taxon>
        <taxon>Bacilli</taxon>
        <taxon>Bacillales</taxon>
        <taxon>Bacillaceae</taxon>
        <taxon>Pontibacillus</taxon>
    </lineage>
</organism>
<reference evidence="1 2" key="1">
    <citation type="submission" date="2013-08" db="EMBL/GenBank/DDBJ databases">
        <authorList>
            <person name="Huang J."/>
            <person name="Wang G."/>
        </authorList>
    </citation>
    <scope>NUCLEOTIDE SEQUENCE [LARGE SCALE GENOMIC DNA]</scope>
    <source>
        <strain evidence="1 2">BH030004</strain>
    </source>
</reference>
<dbReference type="Proteomes" id="UP000030403">
    <property type="component" value="Unassembled WGS sequence"/>
</dbReference>
<dbReference type="InterPro" id="IPR021328">
    <property type="entry name" value="CotB-like"/>
</dbReference>
<dbReference type="EMBL" id="AVPF01000011">
    <property type="protein sequence ID" value="KGX89897.1"/>
    <property type="molecule type" value="Genomic_DNA"/>
</dbReference>
<keyword evidence="2" id="KW-1185">Reference proteome</keyword>
<dbReference type="RefSeq" id="WP_036842029.1">
    <property type="nucleotide sequence ID" value="NZ_AULJ01000034.1"/>
</dbReference>
<name>A0A0A5I218_9BACI</name>
<sequence length="254" mass="30017">MKSYKDAALYEHSFWLQVLRDHANFIHHALSSKEYKLVAHAENFIHTFDTYLQTICEQYIEDIPTFTKEVGEDVRNFRRLKLSLIEQSINDEIAIDLSTSFLHHMVTELEEYLLVIGYLGKGEKPPVFHELHHHMLWLTDASVHAGALQEELGDHHLKRKSQDFQKHFDHFYAKAVELTGYIKTNLQSFPILDKFNTHVDLERKLFHTFLNEVHDMNLSPNILNNFSKLMADHMAREEQYYVQKLAEFHSQNHD</sequence>
<evidence type="ECO:0008006" key="3">
    <source>
        <dbReference type="Google" id="ProtNLM"/>
    </source>
</evidence>
<evidence type="ECO:0000313" key="2">
    <source>
        <dbReference type="Proteomes" id="UP000030403"/>
    </source>
</evidence>
<dbReference type="STRING" id="1385511.GCA_000425225_02730"/>
<dbReference type="SUPFAM" id="SSF158430">
    <property type="entry name" value="Bacillus cereus metalloprotein-like"/>
    <property type="match status" value="2"/>
</dbReference>
<dbReference type="AlphaFoldDB" id="A0A0A5I218"/>
<dbReference type="Gene3D" id="1.20.1260.120">
    <property type="entry name" value="Protein of unknown function DUF2935"/>
    <property type="match status" value="1"/>
</dbReference>
<dbReference type="eggNOG" id="ENOG502Z7YK">
    <property type="taxonomic scope" value="Bacteria"/>
</dbReference>
<proteinExistence type="predicted"/>
<comment type="caution">
    <text evidence="1">The sequence shown here is derived from an EMBL/GenBank/DDBJ whole genome shotgun (WGS) entry which is preliminary data.</text>
</comment>
<dbReference type="Pfam" id="PF11155">
    <property type="entry name" value="DUF2935"/>
    <property type="match status" value="2"/>
</dbReference>
<gene>
    <name evidence="1" type="ORF">N783_03340</name>
</gene>
<dbReference type="OrthoDB" id="1633927at2"/>
<accession>A0A0A5I218</accession>
<protein>
    <recommendedName>
        <fullName evidence="3">DUF2935 domain-containing protein</fullName>
    </recommendedName>
</protein>
<evidence type="ECO:0000313" key="1">
    <source>
        <dbReference type="EMBL" id="KGX89897.1"/>
    </source>
</evidence>